<dbReference type="EMBL" id="CM017708">
    <property type="protein sequence ID" value="TYG57710.1"/>
    <property type="molecule type" value="Genomic_DNA"/>
</dbReference>
<sequence>MACLGSLLGWNVDHAKKNVTTVHRLVTSSAFLLQDASTPCHFIYLSFSRRFHTPEALIINVLCPALFSINPIPSSPFLINLNLPFYPFPLDLLHIPELPQQGTLVL</sequence>
<dbReference type="AlphaFoldDB" id="A0A5D2BMN6"/>
<reference evidence="1 2" key="1">
    <citation type="submission" date="2019-06" db="EMBL/GenBank/DDBJ databases">
        <title>WGS assembly of Gossypium darwinii.</title>
        <authorList>
            <person name="Chen Z.J."/>
            <person name="Sreedasyam A."/>
            <person name="Ando A."/>
            <person name="Song Q."/>
            <person name="De L."/>
            <person name="Hulse-Kemp A."/>
            <person name="Ding M."/>
            <person name="Ye W."/>
            <person name="Kirkbride R."/>
            <person name="Jenkins J."/>
            <person name="Plott C."/>
            <person name="Lovell J."/>
            <person name="Lin Y.-M."/>
            <person name="Vaughn R."/>
            <person name="Liu B."/>
            <person name="Li W."/>
            <person name="Simpson S."/>
            <person name="Scheffler B."/>
            <person name="Saski C."/>
            <person name="Grover C."/>
            <person name="Hu G."/>
            <person name="Conover J."/>
            <person name="Carlson J."/>
            <person name="Shu S."/>
            <person name="Boston L."/>
            <person name="Williams M."/>
            <person name="Peterson D."/>
            <person name="Mcgee K."/>
            <person name="Jones D."/>
            <person name="Wendel J."/>
            <person name="Stelly D."/>
            <person name="Grimwood J."/>
            <person name="Schmutz J."/>
        </authorList>
    </citation>
    <scope>NUCLEOTIDE SEQUENCE [LARGE SCALE GENOMIC DNA]</scope>
    <source>
        <strain evidence="1">1808015.09</strain>
    </source>
</reference>
<organism evidence="1 2">
    <name type="scientific">Gossypium darwinii</name>
    <name type="common">Darwin's cotton</name>
    <name type="synonym">Gossypium barbadense var. darwinii</name>
    <dbReference type="NCBI Taxonomy" id="34276"/>
    <lineage>
        <taxon>Eukaryota</taxon>
        <taxon>Viridiplantae</taxon>
        <taxon>Streptophyta</taxon>
        <taxon>Embryophyta</taxon>
        <taxon>Tracheophyta</taxon>
        <taxon>Spermatophyta</taxon>
        <taxon>Magnoliopsida</taxon>
        <taxon>eudicotyledons</taxon>
        <taxon>Gunneridae</taxon>
        <taxon>Pentapetalae</taxon>
        <taxon>rosids</taxon>
        <taxon>malvids</taxon>
        <taxon>Malvales</taxon>
        <taxon>Malvaceae</taxon>
        <taxon>Malvoideae</taxon>
        <taxon>Gossypium</taxon>
    </lineage>
</organism>
<keyword evidence="2" id="KW-1185">Reference proteome</keyword>
<protein>
    <submittedName>
        <fullName evidence="1">Uncharacterized protein</fullName>
    </submittedName>
</protein>
<evidence type="ECO:0000313" key="2">
    <source>
        <dbReference type="Proteomes" id="UP000323506"/>
    </source>
</evidence>
<gene>
    <name evidence="1" type="ORF">ES288_D08G164800v1</name>
</gene>
<accession>A0A5D2BMN6</accession>
<dbReference type="Proteomes" id="UP000323506">
    <property type="component" value="Chromosome D08"/>
</dbReference>
<evidence type="ECO:0000313" key="1">
    <source>
        <dbReference type="EMBL" id="TYG57710.1"/>
    </source>
</evidence>
<proteinExistence type="predicted"/>
<name>A0A5D2BMN6_GOSDA</name>